<feature type="signal peptide" evidence="2">
    <location>
        <begin position="1"/>
        <end position="21"/>
    </location>
</feature>
<dbReference type="InterPro" id="IPR050253">
    <property type="entry name" value="Seed_Storage-Functional"/>
</dbReference>
<dbReference type="InterPro" id="IPR014710">
    <property type="entry name" value="RmlC-like_jellyroll"/>
</dbReference>
<name>A0A7J9DZG7_9ROSI</name>
<accession>A0A7J9DZG7</accession>
<feature type="chain" id="PRO_5029477154" description="Cupin type-1 domain-containing protein" evidence="2">
    <location>
        <begin position="22"/>
        <end position="290"/>
    </location>
</feature>
<dbReference type="PANTHER" id="PTHR31189:SF2">
    <property type="entry name" value="RMLC-LIKE CUPINS SUPERFAMILY PROTEIN"/>
    <property type="match status" value="1"/>
</dbReference>
<dbReference type="InterPro" id="IPR006045">
    <property type="entry name" value="Cupin_1"/>
</dbReference>
<dbReference type="CDD" id="cd02244">
    <property type="entry name" value="cupin_7S_vicilin-like_N"/>
    <property type="match status" value="1"/>
</dbReference>
<comment type="caution">
    <text evidence="4">The sequence shown here is derived from an EMBL/GenBank/DDBJ whole genome shotgun (WGS) entry which is preliminary data.</text>
</comment>
<keyword evidence="1 2" id="KW-0732">Signal</keyword>
<evidence type="ECO:0000256" key="1">
    <source>
        <dbReference type="ARBA" id="ARBA00022729"/>
    </source>
</evidence>
<dbReference type="SUPFAM" id="SSF51182">
    <property type="entry name" value="RmlC-like cupins"/>
    <property type="match status" value="1"/>
</dbReference>
<dbReference type="PANTHER" id="PTHR31189">
    <property type="entry name" value="OS03G0336100 PROTEIN-RELATED"/>
    <property type="match status" value="1"/>
</dbReference>
<evidence type="ECO:0000313" key="4">
    <source>
        <dbReference type="EMBL" id="MBA0766157.1"/>
    </source>
</evidence>
<dbReference type="Gene3D" id="2.60.120.10">
    <property type="entry name" value="Jelly Rolls"/>
    <property type="match status" value="2"/>
</dbReference>
<proteinExistence type="predicted"/>
<keyword evidence="5" id="KW-1185">Reference proteome</keyword>
<reference evidence="4 5" key="1">
    <citation type="journal article" date="2019" name="Genome Biol. Evol.">
        <title>Insights into the evolution of the New World diploid cottons (Gossypium, subgenus Houzingenia) based on genome sequencing.</title>
        <authorList>
            <person name="Grover C.E."/>
            <person name="Arick M.A. 2nd"/>
            <person name="Thrash A."/>
            <person name="Conover J.L."/>
            <person name="Sanders W.S."/>
            <person name="Peterson D.G."/>
            <person name="Frelichowski J.E."/>
            <person name="Scheffler J.A."/>
            <person name="Scheffler B.E."/>
            <person name="Wendel J.F."/>
        </authorList>
    </citation>
    <scope>NUCLEOTIDE SEQUENCE [LARGE SCALE GENOMIC DNA]</scope>
    <source>
        <strain evidence="4">8</strain>
        <tissue evidence="4">Leaf</tissue>
    </source>
</reference>
<sequence length="290" mass="33460">MGKGVWLLLLVLVLGYGATMAMGFKGEKPKSGEGDVKQEWIFEKLLHIGFIKMEPRTLILPLYLDSNLILFVHTDAGQATVGLIYKDHMVERELKNGDVYQIPAGSTFYILNIEKSQRLHIICNIDPFERFNMGTFQLRSVIAGFGSETLSTTFNVSASKVSGILTKQQEGLIVYLTHYHGSSIWTKFSLLGQQDRLKHVKRMVQERTEEEKEWSWWKLLLKIFRIQDSNKKHKAPKSYNIYKKSPDFKNNYGWRTEVDGSEYKPLKDTEIGIFLVNLRAVINLNQFTKF</sequence>
<feature type="domain" description="Cupin type-1" evidence="3">
    <location>
        <begin position="22"/>
        <end position="162"/>
    </location>
</feature>
<dbReference type="Pfam" id="PF00190">
    <property type="entry name" value="Cupin_1"/>
    <property type="match status" value="1"/>
</dbReference>
<organism evidence="4 5">
    <name type="scientific">Gossypium trilobum</name>
    <dbReference type="NCBI Taxonomy" id="34281"/>
    <lineage>
        <taxon>Eukaryota</taxon>
        <taxon>Viridiplantae</taxon>
        <taxon>Streptophyta</taxon>
        <taxon>Embryophyta</taxon>
        <taxon>Tracheophyta</taxon>
        <taxon>Spermatophyta</taxon>
        <taxon>Magnoliopsida</taxon>
        <taxon>eudicotyledons</taxon>
        <taxon>Gunneridae</taxon>
        <taxon>Pentapetalae</taxon>
        <taxon>rosids</taxon>
        <taxon>malvids</taxon>
        <taxon>Malvales</taxon>
        <taxon>Malvaceae</taxon>
        <taxon>Malvoideae</taxon>
        <taxon>Gossypium</taxon>
    </lineage>
</organism>
<dbReference type="Proteomes" id="UP000593568">
    <property type="component" value="Unassembled WGS sequence"/>
</dbReference>
<evidence type="ECO:0000313" key="5">
    <source>
        <dbReference type="Proteomes" id="UP000593568"/>
    </source>
</evidence>
<gene>
    <name evidence="4" type="ORF">Gotri_015224</name>
</gene>
<dbReference type="InterPro" id="IPR011051">
    <property type="entry name" value="RmlC_Cupin_sf"/>
</dbReference>
<dbReference type="SMART" id="SM00835">
    <property type="entry name" value="Cupin_1"/>
    <property type="match status" value="1"/>
</dbReference>
<dbReference type="AlphaFoldDB" id="A0A7J9DZG7"/>
<evidence type="ECO:0000259" key="3">
    <source>
        <dbReference type="SMART" id="SM00835"/>
    </source>
</evidence>
<evidence type="ECO:0000256" key="2">
    <source>
        <dbReference type="SAM" id="SignalP"/>
    </source>
</evidence>
<protein>
    <recommendedName>
        <fullName evidence="3">Cupin type-1 domain-containing protein</fullName>
    </recommendedName>
</protein>
<dbReference type="EMBL" id="JABEZW010000005">
    <property type="protein sequence ID" value="MBA0766157.1"/>
    <property type="molecule type" value="Genomic_DNA"/>
</dbReference>